<feature type="non-terminal residue" evidence="2">
    <location>
        <position position="149"/>
    </location>
</feature>
<name>A0A382B7A7_9ZZZZ</name>
<protein>
    <recommendedName>
        <fullName evidence="1">Polymerase/histidinol phosphatase N-terminal domain-containing protein</fullName>
    </recommendedName>
</protein>
<dbReference type="SUPFAM" id="SSF89550">
    <property type="entry name" value="PHP domain-like"/>
    <property type="match status" value="1"/>
</dbReference>
<accession>A0A382B7A7</accession>
<evidence type="ECO:0000313" key="2">
    <source>
        <dbReference type="EMBL" id="SVB09710.1"/>
    </source>
</evidence>
<dbReference type="InterPro" id="IPR004013">
    <property type="entry name" value="PHP_dom"/>
</dbReference>
<feature type="domain" description="Polymerase/histidinol phosphatase N-terminal" evidence="1">
    <location>
        <begin position="28"/>
        <end position="104"/>
    </location>
</feature>
<reference evidence="2" key="1">
    <citation type="submission" date="2018-05" db="EMBL/GenBank/DDBJ databases">
        <authorList>
            <person name="Lanie J.A."/>
            <person name="Ng W.-L."/>
            <person name="Kazmierczak K.M."/>
            <person name="Andrzejewski T.M."/>
            <person name="Davidsen T.M."/>
            <person name="Wayne K.J."/>
            <person name="Tettelin H."/>
            <person name="Glass J.I."/>
            <person name="Rusch D."/>
            <person name="Podicherti R."/>
            <person name="Tsui H.-C.T."/>
            <person name="Winkler M.E."/>
        </authorList>
    </citation>
    <scope>NUCLEOTIDE SEQUENCE</scope>
</reference>
<sequence>MSEFGGYNLNFGLTNQILMNKGKSMRLHNMQIHSTLSQCASDEMTMERIISEAEKAGLETIGISDHIDYLDPSREQKLLENFSLRDKLCPNINVQIGCEASQIDRCTIALDIAAAKQFDFVLVASNHYHLSHVENPIERSPSAYAQHHL</sequence>
<dbReference type="GO" id="GO:0003824">
    <property type="term" value="F:catalytic activity"/>
    <property type="evidence" value="ECO:0007669"/>
    <property type="project" value="InterPro"/>
</dbReference>
<dbReference type="Gene3D" id="3.20.20.140">
    <property type="entry name" value="Metal-dependent hydrolases"/>
    <property type="match status" value="1"/>
</dbReference>
<dbReference type="SMART" id="SM00481">
    <property type="entry name" value="POLIIIAc"/>
    <property type="match status" value="1"/>
</dbReference>
<organism evidence="2">
    <name type="scientific">marine metagenome</name>
    <dbReference type="NCBI Taxonomy" id="408172"/>
    <lineage>
        <taxon>unclassified sequences</taxon>
        <taxon>metagenomes</taxon>
        <taxon>ecological metagenomes</taxon>
    </lineage>
</organism>
<proteinExistence type="predicted"/>
<evidence type="ECO:0000259" key="1">
    <source>
        <dbReference type="SMART" id="SM00481"/>
    </source>
</evidence>
<dbReference type="EMBL" id="UINC01028548">
    <property type="protein sequence ID" value="SVB09710.1"/>
    <property type="molecule type" value="Genomic_DNA"/>
</dbReference>
<dbReference type="InterPro" id="IPR016195">
    <property type="entry name" value="Pol/histidinol_Pase-like"/>
</dbReference>
<dbReference type="AlphaFoldDB" id="A0A382B7A7"/>
<dbReference type="Pfam" id="PF02811">
    <property type="entry name" value="PHP"/>
    <property type="match status" value="1"/>
</dbReference>
<gene>
    <name evidence="2" type="ORF">METZ01_LOCUS162564</name>
</gene>
<dbReference type="InterPro" id="IPR003141">
    <property type="entry name" value="Pol/His_phosphatase_N"/>
</dbReference>